<proteinExistence type="predicted"/>
<name>A0A4R6LE29_9FIRM</name>
<reference evidence="1 2" key="1">
    <citation type="submission" date="2019-03" db="EMBL/GenBank/DDBJ databases">
        <title>Subsurface microbial communities from deep shales in Ohio and West Virginia, USA.</title>
        <authorList>
            <person name="Wrighton K."/>
        </authorList>
    </citation>
    <scope>NUCLEOTIDE SEQUENCE [LARGE SCALE GENOMIC DNA]</scope>
    <source>
        <strain evidence="1 2">MA284_T2</strain>
    </source>
</reference>
<gene>
    <name evidence="1" type="ORF">DFR79_13239</name>
</gene>
<dbReference type="Proteomes" id="UP000295064">
    <property type="component" value="Unassembled WGS sequence"/>
</dbReference>
<evidence type="ECO:0000313" key="1">
    <source>
        <dbReference type="EMBL" id="TDO77707.1"/>
    </source>
</evidence>
<dbReference type="RefSeq" id="WP_133516087.1">
    <property type="nucleotide sequence ID" value="NZ_SNWX01000032.1"/>
</dbReference>
<evidence type="ECO:0000313" key="2">
    <source>
        <dbReference type="Proteomes" id="UP000295064"/>
    </source>
</evidence>
<comment type="caution">
    <text evidence="1">The sequence shown here is derived from an EMBL/GenBank/DDBJ whole genome shotgun (WGS) entry which is preliminary data.</text>
</comment>
<protein>
    <submittedName>
        <fullName evidence="1">Uncharacterized protein</fullName>
    </submittedName>
</protein>
<sequence>MRIANLTVQIYDKGEWKTLKTSNKNKLQFGIGDEAIFQFFDRQVKVKIVGYDGDNYVIKLGEDNYITAARGQLSTPKKPDELEGGDKIKDKHGNEYKIIKRAKDYYNNKIVYFCRIINDEQFEGKLTVIFAHCVDEIIYD</sequence>
<dbReference type="AlphaFoldDB" id="A0A4R6LE29"/>
<organism evidence="1 2">
    <name type="scientific">Halanaerobium saccharolyticum</name>
    <dbReference type="NCBI Taxonomy" id="43595"/>
    <lineage>
        <taxon>Bacteria</taxon>
        <taxon>Bacillati</taxon>
        <taxon>Bacillota</taxon>
        <taxon>Clostridia</taxon>
        <taxon>Halanaerobiales</taxon>
        <taxon>Halanaerobiaceae</taxon>
        <taxon>Halanaerobium</taxon>
    </lineage>
</organism>
<dbReference type="OrthoDB" id="9806837at2"/>
<dbReference type="EMBL" id="SNWX01000032">
    <property type="protein sequence ID" value="TDO77707.1"/>
    <property type="molecule type" value="Genomic_DNA"/>
</dbReference>
<accession>A0A4R6LE29</accession>